<reference evidence="3 4" key="1">
    <citation type="submission" date="2019-06" db="EMBL/GenBank/DDBJ databases">
        <title>A novel species of marine bacteria.</title>
        <authorList>
            <person name="Wang Y."/>
        </authorList>
    </citation>
    <scope>NUCLEOTIDE SEQUENCE [LARGE SCALE GENOMIC DNA]</scope>
    <source>
        <strain evidence="3 4">MA1-10</strain>
    </source>
</reference>
<dbReference type="RefSeq" id="WP_142854131.1">
    <property type="nucleotide sequence ID" value="NZ_FXWW01000004.1"/>
</dbReference>
<evidence type="ECO:0000313" key="4">
    <source>
        <dbReference type="Proteomes" id="UP000315816"/>
    </source>
</evidence>
<dbReference type="Proteomes" id="UP000315816">
    <property type="component" value="Unassembled WGS sequence"/>
</dbReference>
<gene>
    <name evidence="3" type="ORF">FIL88_12120</name>
</gene>
<dbReference type="OrthoDB" id="7647819at2"/>
<evidence type="ECO:0000256" key="1">
    <source>
        <dbReference type="SAM" id="MobiDB-lite"/>
    </source>
</evidence>
<dbReference type="SUPFAM" id="SSF52540">
    <property type="entry name" value="P-loop containing nucleoside triphosphate hydrolases"/>
    <property type="match status" value="1"/>
</dbReference>
<sequence>MINFPETNEVLGNLNEFLSKTEAAPSSAPLDAMRAQAQAHIDQLESAVTIGFAGEFGAGKSSLANMLAGTDILPTGPQHLKLPLVIVKYAAEPETSVGWWDRPADSTLGIDLEKAAEHSPDFISIGLPSEALQELVLFDLPGAGALDESYKQTLELLKFVDCAIWCTNGTNPWRETERFLWSHVSPDLHENSLLAVTHTDLPTVQETLARLVPHLKRDSEGMFQAVVPIATPVAAQAMANEPEPDFELWSSCGGADLAQCVLDLAATHKARDLEKAKADWEATLAPALVALAPTQAATEPEPEEAPAPAPEPPAGSAKASQADTAPLSNALLDEWKSEIRSLTNELRASPDIEPTELLRLCQELVDDFTQKLEPGSSVDSSADWIVGEFENASDLLTLMQFEDTPNASETVLSILTQLTDNLSWSGTRADDG</sequence>
<dbReference type="AlphaFoldDB" id="A0A545SPF2"/>
<comment type="caution">
    <text evidence="3">The sequence shown here is derived from an EMBL/GenBank/DDBJ whole genome shotgun (WGS) entry which is preliminary data.</text>
</comment>
<accession>A0A545SPF2</accession>
<keyword evidence="4" id="KW-1185">Reference proteome</keyword>
<feature type="domain" description="Dynamin N-terminal" evidence="2">
    <location>
        <begin position="50"/>
        <end position="187"/>
    </location>
</feature>
<name>A0A545SPF2_9RHOB</name>
<evidence type="ECO:0000259" key="2">
    <source>
        <dbReference type="Pfam" id="PF00350"/>
    </source>
</evidence>
<dbReference type="InterPro" id="IPR027417">
    <property type="entry name" value="P-loop_NTPase"/>
</dbReference>
<proteinExistence type="predicted"/>
<organism evidence="3 4">
    <name type="scientific">Aliiroseovarius halocynthiae</name>
    <dbReference type="NCBI Taxonomy" id="985055"/>
    <lineage>
        <taxon>Bacteria</taxon>
        <taxon>Pseudomonadati</taxon>
        <taxon>Pseudomonadota</taxon>
        <taxon>Alphaproteobacteria</taxon>
        <taxon>Rhodobacterales</taxon>
        <taxon>Paracoccaceae</taxon>
        <taxon>Aliiroseovarius</taxon>
    </lineage>
</organism>
<feature type="region of interest" description="Disordered" evidence="1">
    <location>
        <begin position="295"/>
        <end position="324"/>
    </location>
</feature>
<dbReference type="Pfam" id="PF00350">
    <property type="entry name" value="Dynamin_N"/>
    <property type="match status" value="1"/>
</dbReference>
<dbReference type="Gene3D" id="3.40.50.300">
    <property type="entry name" value="P-loop containing nucleotide triphosphate hydrolases"/>
    <property type="match status" value="1"/>
</dbReference>
<dbReference type="EMBL" id="VICH01000008">
    <property type="protein sequence ID" value="TQV66834.1"/>
    <property type="molecule type" value="Genomic_DNA"/>
</dbReference>
<protein>
    <recommendedName>
        <fullName evidence="2">Dynamin N-terminal domain-containing protein</fullName>
    </recommendedName>
</protein>
<evidence type="ECO:0000313" key="3">
    <source>
        <dbReference type="EMBL" id="TQV66834.1"/>
    </source>
</evidence>
<dbReference type="InterPro" id="IPR045063">
    <property type="entry name" value="Dynamin_N"/>
</dbReference>